<proteinExistence type="predicted"/>
<reference evidence="2 3" key="1">
    <citation type="journal article" date="2014" name="Antonie Van Leeuwenhoek">
        <title>Hyphomonas beringensis sp. nov. and Hyphomonas chukchiensis sp. nov., isolated from surface seawater of the Bering Sea and Chukchi Sea.</title>
        <authorList>
            <person name="Li C."/>
            <person name="Lai Q."/>
            <person name="Li G."/>
            <person name="Dong C."/>
            <person name="Wang J."/>
            <person name="Liao Y."/>
            <person name="Shao Z."/>
        </authorList>
    </citation>
    <scope>NUCLEOTIDE SEQUENCE [LARGE SCALE GENOMIC DNA]</scope>
    <source>
        <strain evidence="2 3">BH-BN04-4</strain>
    </source>
</reference>
<comment type="caution">
    <text evidence="2">The sequence shown here is derived from an EMBL/GenBank/DDBJ whole genome shotgun (WGS) entry which is preliminary data.</text>
</comment>
<dbReference type="STRING" id="1280947.HY30_03920"/>
<keyword evidence="3" id="KW-1185">Reference proteome</keyword>
<evidence type="ECO:0000313" key="2">
    <source>
        <dbReference type="EMBL" id="KCZ58896.1"/>
    </source>
</evidence>
<dbReference type="eggNOG" id="ENOG5033UI6">
    <property type="taxonomic scope" value="Bacteria"/>
</dbReference>
<organism evidence="2 3">
    <name type="scientific">Hyphomonas chukchiensis</name>
    <dbReference type="NCBI Taxonomy" id="1280947"/>
    <lineage>
        <taxon>Bacteria</taxon>
        <taxon>Pseudomonadati</taxon>
        <taxon>Pseudomonadota</taxon>
        <taxon>Alphaproteobacteria</taxon>
        <taxon>Hyphomonadales</taxon>
        <taxon>Hyphomonadaceae</taxon>
        <taxon>Hyphomonas</taxon>
    </lineage>
</organism>
<protein>
    <submittedName>
        <fullName evidence="2">Uncharacterized protein</fullName>
    </submittedName>
</protein>
<accession>A0A062UIS5</accession>
<keyword evidence="1" id="KW-1133">Transmembrane helix</keyword>
<dbReference type="OrthoDB" id="7594158at2"/>
<evidence type="ECO:0000256" key="1">
    <source>
        <dbReference type="SAM" id="Phobius"/>
    </source>
</evidence>
<dbReference type="PATRIC" id="fig|1280947.3.peg.1659"/>
<name>A0A062UIS5_9PROT</name>
<gene>
    <name evidence="2" type="ORF">HY30_03920</name>
</gene>
<dbReference type="RefSeq" id="WP_034738932.1">
    <property type="nucleotide sequence ID" value="NZ_AWFG01000019.1"/>
</dbReference>
<feature type="transmembrane region" description="Helical" evidence="1">
    <location>
        <begin position="639"/>
        <end position="662"/>
    </location>
</feature>
<dbReference type="AlphaFoldDB" id="A0A062UIS5"/>
<dbReference type="Proteomes" id="UP000027190">
    <property type="component" value="Unassembled WGS sequence"/>
</dbReference>
<evidence type="ECO:0000313" key="3">
    <source>
        <dbReference type="Proteomes" id="UP000027190"/>
    </source>
</evidence>
<sequence length="664" mass="76382">MTTISLGQMPKGYQANEPQSVYWTLSLYVDRDNLKDILGFHPQPEHYRAVQMASSDSLELRNAMEPLFNDIADREREGRVDDILLAASTPRQGETIAITAPGQIEWETEGSVFCASPPGLDTPRAVDFRRFWYSHLDGAVSYHLSFRIAYEHTPADFYFLSLLQKAAAPKEFSRNNAHSLEKGKARSRRPTDARLTGVQPLDEMLVSDTDVKDARFWHFVKRRFEADARALIPRLQRAGHGQSVEPDPAHAPPFWDKYLNPPLSLESIQFETLVVHSPFIEVPGLEMPLARFMFFFNDETLFERLMPPLSEGETARAPRSLMCQERCYVRYPAKIEELVEKGRHHNPPRVDMDRDYWDWLASDKYTDEEFNRLKTTRPAMQDKARTDCLHYLFMAGFCQNIIDFMNQDASEVQDSLDPVYPTNDRQDEESFFVRFANPRALVTFVKRSRSLDTGNDYIGTCPYAFLIHVAALHNEYLARQYEMSTFSLIKDVQKLNSKRRLKKAADTFYRFRTGPFANYGRFRYRNIFRYDTEGDVFEALDKRRGTVRRDEYLEGLVANMESQTRDLEARITKEDEGRVNLALGALGFFGLLQLVFSVADIFTPSGETPARFTVDGMPPFLHAAQSEHTLGDQLTYLGLYLSALATVGLIVFVCVILVFRILRR</sequence>
<keyword evidence="1" id="KW-0472">Membrane</keyword>
<keyword evidence="1" id="KW-0812">Transmembrane</keyword>
<dbReference type="EMBL" id="AWFG01000019">
    <property type="protein sequence ID" value="KCZ58896.1"/>
    <property type="molecule type" value="Genomic_DNA"/>
</dbReference>